<evidence type="ECO:0008006" key="4">
    <source>
        <dbReference type="Google" id="ProtNLM"/>
    </source>
</evidence>
<reference evidence="2 3" key="1">
    <citation type="submission" date="2024-04" db="EMBL/GenBank/DDBJ databases">
        <title>Phyllosticta paracitricarpa is synonymous to the EU quarantine fungus P. citricarpa based on phylogenomic analyses.</title>
        <authorList>
            <consortium name="Lawrence Berkeley National Laboratory"/>
            <person name="Van Ingen-Buijs V.A."/>
            <person name="Van Westerhoven A.C."/>
            <person name="Haridas S."/>
            <person name="Skiadas P."/>
            <person name="Martin F."/>
            <person name="Groenewald J.Z."/>
            <person name="Crous P.W."/>
            <person name="Seidl M.F."/>
        </authorList>
    </citation>
    <scope>NUCLEOTIDE SEQUENCE [LARGE SCALE GENOMIC DNA]</scope>
    <source>
        <strain evidence="2 3">CBS 123374</strain>
    </source>
</reference>
<organism evidence="2 3">
    <name type="scientific">Phyllosticta capitalensis</name>
    <dbReference type="NCBI Taxonomy" id="121624"/>
    <lineage>
        <taxon>Eukaryota</taxon>
        <taxon>Fungi</taxon>
        <taxon>Dikarya</taxon>
        <taxon>Ascomycota</taxon>
        <taxon>Pezizomycotina</taxon>
        <taxon>Dothideomycetes</taxon>
        <taxon>Dothideomycetes incertae sedis</taxon>
        <taxon>Botryosphaeriales</taxon>
        <taxon>Phyllostictaceae</taxon>
        <taxon>Phyllosticta</taxon>
    </lineage>
</organism>
<accession>A0ABR1YCA2</accession>
<dbReference type="EMBL" id="JBBWRZ010000012">
    <property type="protein sequence ID" value="KAK8224819.1"/>
    <property type="molecule type" value="Genomic_DNA"/>
</dbReference>
<gene>
    <name evidence="2" type="ORF">HDK90DRAFT_92852</name>
</gene>
<keyword evidence="1" id="KW-0732">Signal</keyword>
<proteinExistence type="predicted"/>
<protein>
    <recommendedName>
        <fullName evidence="4">Secreted protein</fullName>
    </recommendedName>
</protein>
<feature type="signal peptide" evidence="1">
    <location>
        <begin position="1"/>
        <end position="16"/>
    </location>
</feature>
<evidence type="ECO:0000256" key="1">
    <source>
        <dbReference type="SAM" id="SignalP"/>
    </source>
</evidence>
<feature type="chain" id="PRO_5047128483" description="Secreted protein" evidence="1">
    <location>
        <begin position="17"/>
        <end position="186"/>
    </location>
</feature>
<dbReference type="Proteomes" id="UP001492380">
    <property type="component" value="Unassembled WGS sequence"/>
</dbReference>
<comment type="caution">
    <text evidence="2">The sequence shown here is derived from an EMBL/GenBank/DDBJ whole genome shotgun (WGS) entry which is preliminary data.</text>
</comment>
<name>A0ABR1YCA2_9PEZI</name>
<sequence>MIHFLFLFVFWEVIQSLSPANLRKRLHLNKSFRQRSPACHGEIAYLQIAVTVENRFNIIPNCLVPSGGTCQSMESCACVQGMEAHPAVGISEVLLIIRVIVSPSLDTGEVGERSSFIAGRCAVPGTLCTCSQLVQNSGVRRQAMGFKNRRYRASNVKSSLSGDLERSSGARAVLDLQFVNLSVCAV</sequence>
<evidence type="ECO:0000313" key="3">
    <source>
        <dbReference type="Proteomes" id="UP001492380"/>
    </source>
</evidence>
<evidence type="ECO:0000313" key="2">
    <source>
        <dbReference type="EMBL" id="KAK8224819.1"/>
    </source>
</evidence>
<keyword evidence="3" id="KW-1185">Reference proteome</keyword>